<dbReference type="FunFam" id="2.20.70.10:FF:000037">
    <property type="entry name" value="E3 ubiquitin-protein ligase nedd-4"/>
    <property type="match status" value="1"/>
</dbReference>
<dbReference type="Proteomes" id="UP000252519">
    <property type="component" value="Unassembled WGS sequence"/>
</dbReference>
<evidence type="ECO:0000259" key="10">
    <source>
        <dbReference type="PROSITE" id="PS50237"/>
    </source>
</evidence>
<dbReference type="GO" id="GO:0019871">
    <property type="term" value="F:sodium channel inhibitor activity"/>
    <property type="evidence" value="ECO:0007669"/>
    <property type="project" value="TreeGrafter"/>
</dbReference>
<protein>
    <recommendedName>
        <fullName evidence="3">HECT-type E3 ubiquitin transferase</fullName>
        <ecNumber evidence="3">2.3.2.26</ecNumber>
    </recommendedName>
</protein>
<dbReference type="GO" id="GO:0061630">
    <property type="term" value="F:ubiquitin protein ligase activity"/>
    <property type="evidence" value="ECO:0007669"/>
    <property type="project" value="UniProtKB-EC"/>
</dbReference>
<dbReference type="GO" id="GO:0005737">
    <property type="term" value="C:cytoplasm"/>
    <property type="evidence" value="ECO:0007669"/>
    <property type="project" value="UniProtKB-ARBA"/>
</dbReference>
<dbReference type="PROSITE" id="PS50004">
    <property type="entry name" value="C2"/>
    <property type="match status" value="1"/>
</dbReference>
<keyword evidence="6 7" id="KW-0833">Ubl conjugation pathway</keyword>
<dbReference type="InterPro" id="IPR050409">
    <property type="entry name" value="E3_ubiq-protein_ligase"/>
</dbReference>
<dbReference type="EC" id="2.3.2.26" evidence="3"/>
<organism evidence="11 12">
    <name type="scientific">Ancylostoma caninum</name>
    <name type="common">Dog hookworm</name>
    <dbReference type="NCBI Taxonomy" id="29170"/>
    <lineage>
        <taxon>Eukaryota</taxon>
        <taxon>Metazoa</taxon>
        <taxon>Ecdysozoa</taxon>
        <taxon>Nematoda</taxon>
        <taxon>Chromadorea</taxon>
        <taxon>Rhabditida</taxon>
        <taxon>Rhabditina</taxon>
        <taxon>Rhabditomorpha</taxon>
        <taxon>Strongyloidea</taxon>
        <taxon>Ancylostomatidae</taxon>
        <taxon>Ancylostomatinae</taxon>
        <taxon>Ancylostoma</taxon>
    </lineage>
</organism>
<dbReference type="SMART" id="SM00456">
    <property type="entry name" value="WW"/>
    <property type="match status" value="2"/>
</dbReference>
<dbReference type="CDD" id="cd00201">
    <property type="entry name" value="WW"/>
    <property type="match status" value="2"/>
</dbReference>
<feature type="domain" description="WW" evidence="9">
    <location>
        <begin position="167"/>
        <end position="200"/>
    </location>
</feature>
<comment type="caution">
    <text evidence="7">Lacks conserved residue(s) required for the propagation of feature annotation.</text>
</comment>
<dbReference type="UniPathway" id="UPA00143"/>
<proteinExistence type="predicted"/>
<reference evidence="11 12" key="1">
    <citation type="submission" date="2014-10" db="EMBL/GenBank/DDBJ databases">
        <title>Draft genome of the hookworm Ancylostoma caninum.</title>
        <authorList>
            <person name="Mitreva M."/>
        </authorList>
    </citation>
    <scope>NUCLEOTIDE SEQUENCE [LARGE SCALE GENOMIC DNA]</scope>
    <source>
        <strain evidence="11 12">Baltimore</strain>
    </source>
</reference>
<keyword evidence="12" id="KW-1185">Reference proteome</keyword>
<evidence type="ECO:0000256" key="5">
    <source>
        <dbReference type="ARBA" id="ARBA00022737"/>
    </source>
</evidence>
<dbReference type="EMBL" id="JOJR01000822">
    <property type="protein sequence ID" value="RCN34119.1"/>
    <property type="molecule type" value="Genomic_DNA"/>
</dbReference>
<evidence type="ECO:0000256" key="7">
    <source>
        <dbReference type="PROSITE-ProRule" id="PRU00104"/>
    </source>
</evidence>
<dbReference type="STRING" id="29170.A0A368FSY4"/>
<dbReference type="FunFam" id="3.90.1750.10:FF:000079">
    <property type="entry name" value="E3 ubiquitin-protein ligase"/>
    <property type="match status" value="1"/>
</dbReference>
<name>A0A368FSY4_ANCCA</name>
<evidence type="ECO:0000256" key="4">
    <source>
        <dbReference type="ARBA" id="ARBA00022679"/>
    </source>
</evidence>
<sequence length="305" mass="35336">MVATVIHGIDRSTTENTELLRVRVAKGERLGKRDLFGVVSPYCVVRLERPDGEQIDEITLEKKKKTRDPVWNSILTLRVTRQCCLKFFIFDENKIIDNAMRSNFAGGTQANGEAEDEPLPEGWDMQIAPNGRTFFIDHRTKTTTWLDPRTGIAASRPQAGKTDDEIGALPEGWEQRVHTDGRVFFIDHNNRRTQWEDPRFENESIAGPAIPYSRDYKRKVEYLHSKLPRAGSNGKCDMIVHRETLFEDSYRHIMEKTPAELRHKLWIEFFGETGLDYGGVTREWFFLLSHEIFNPYYGLFEYSAT</sequence>
<comment type="caution">
    <text evidence="11">The sequence shown here is derived from an EMBL/GenBank/DDBJ whole genome shotgun (WGS) entry which is preliminary data.</text>
</comment>
<dbReference type="InterPro" id="IPR000569">
    <property type="entry name" value="HECT_dom"/>
</dbReference>
<evidence type="ECO:0000256" key="6">
    <source>
        <dbReference type="ARBA" id="ARBA00022786"/>
    </source>
</evidence>
<evidence type="ECO:0000256" key="2">
    <source>
        <dbReference type="ARBA" id="ARBA00004906"/>
    </source>
</evidence>
<keyword evidence="5" id="KW-0677">Repeat</keyword>
<dbReference type="SUPFAM" id="SSF51045">
    <property type="entry name" value="WW domain"/>
    <property type="match status" value="2"/>
</dbReference>
<dbReference type="InterPro" id="IPR000008">
    <property type="entry name" value="C2_dom"/>
</dbReference>
<dbReference type="InterPro" id="IPR036020">
    <property type="entry name" value="WW_dom_sf"/>
</dbReference>
<comment type="catalytic activity">
    <reaction evidence="1">
        <text>S-ubiquitinyl-[E2 ubiquitin-conjugating enzyme]-L-cysteine + [acceptor protein]-L-lysine = [E2 ubiquitin-conjugating enzyme]-L-cysteine + N(6)-ubiquitinyl-[acceptor protein]-L-lysine.</text>
        <dbReference type="EC" id="2.3.2.26"/>
    </reaction>
</comment>
<dbReference type="Gene3D" id="2.20.70.10">
    <property type="match status" value="1"/>
</dbReference>
<dbReference type="InterPro" id="IPR035983">
    <property type="entry name" value="Hect_E3_ubiquitin_ligase"/>
</dbReference>
<dbReference type="Gene3D" id="3.90.1750.10">
    <property type="entry name" value="Hect, E3 ligase catalytic domains"/>
    <property type="match status" value="1"/>
</dbReference>
<keyword evidence="4" id="KW-0808">Transferase</keyword>
<evidence type="ECO:0000313" key="12">
    <source>
        <dbReference type="Proteomes" id="UP000252519"/>
    </source>
</evidence>
<feature type="domain" description="WW" evidence="9">
    <location>
        <begin position="117"/>
        <end position="150"/>
    </location>
</feature>
<evidence type="ECO:0000259" key="9">
    <source>
        <dbReference type="PROSITE" id="PS50020"/>
    </source>
</evidence>
<feature type="domain" description="HECT" evidence="10">
    <location>
        <begin position="257"/>
        <end position="305"/>
    </location>
</feature>
<dbReference type="SUPFAM" id="SSF56204">
    <property type="entry name" value="Hect, E3 ligase catalytic domain"/>
    <property type="match status" value="1"/>
</dbReference>
<dbReference type="PROSITE" id="PS01159">
    <property type="entry name" value="WW_DOMAIN_1"/>
    <property type="match status" value="2"/>
</dbReference>
<dbReference type="AlphaFoldDB" id="A0A368FSY4"/>
<evidence type="ECO:0000256" key="1">
    <source>
        <dbReference type="ARBA" id="ARBA00000885"/>
    </source>
</evidence>
<dbReference type="PROSITE" id="PS50237">
    <property type="entry name" value="HECT"/>
    <property type="match status" value="1"/>
</dbReference>
<dbReference type="GO" id="GO:0016567">
    <property type="term" value="P:protein ubiquitination"/>
    <property type="evidence" value="ECO:0007669"/>
    <property type="project" value="UniProtKB-UniPathway"/>
</dbReference>
<gene>
    <name evidence="11" type="ORF">ANCCAN_20034</name>
</gene>
<dbReference type="Pfam" id="PF00397">
    <property type="entry name" value="WW"/>
    <property type="match status" value="2"/>
</dbReference>
<dbReference type="OrthoDB" id="423283at2759"/>
<evidence type="ECO:0000256" key="3">
    <source>
        <dbReference type="ARBA" id="ARBA00012485"/>
    </source>
</evidence>
<feature type="domain" description="C2" evidence="8">
    <location>
        <begin position="1"/>
        <end position="124"/>
    </location>
</feature>
<dbReference type="InterPro" id="IPR035892">
    <property type="entry name" value="C2_domain_sf"/>
</dbReference>
<dbReference type="GO" id="GO:0048814">
    <property type="term" value="P:regulation of dendrite morphogenesis"/>
    <property type="evidence" value="ECO:0007669"/>
    <property type="project" value="TreeGrafter"/>
</dbReference>
<dbReference type="Gene3D" id="2.60.40.150">
    <property type="entry name" value="C2 domain"/>
    <property type="match status" value="1"/>
</dbReference>
<dbReference type="PANTHER" id="PTHR11254">
    <property type="entry name" value="HECT DOMAIN UBIQUITIN-PROTEIN LIGASE"/>
    <property type="match status" value="1"/>
</dbReference>
<dbReference type="SUPFAM" id="SSF49562">
    <property type="entry name" value="C2 domain (Calcium/lipid-binding domain, CaLB)"/>
    <property type="match status" value="1"/>
</dbReference>
<accession>A0A368FSY4</accession>
<evidence type="ECO:0000259" key="8">
    <source>
        <dbReference type="PROSITE" id="PS50004"/>
    </source>
</evidence>
<dbReference type="PROSITE" id="PS50020">
    <property type="entry name" value="WW_DOMAIN_2"/>
    <property type="match status" value="2"/>
</dbReference>
<dbReference type="GO" id="GO:0006511">
    <property type="term" value="P:ubiquitin-dependent protein catabolic process"/>
    <property type="evidence" value="ECO:0007669"/>
    <property type="project" value="TreeGrafter"/>
</dbReference>
<dbReference type="Pfam" id="PF00168">
    <property type="entry name" value="C2"/>
    <property type="match status" value="1"/>
</dbReference>
<dbReference type="FunFam" id="2.20.70.10:FF:000017">
    <property type="entry name" value="E3 ubiquitin-protein ligase"/>
    <property type="match status" value="1"/>
</dbReference>
<evidence type="ECO:0000313" key="11">
    <source>
        <dbReference type="EMBL" id="RCN34119.1"/>
    </source>
</evidence>
<dbReference type="PANTHER" id="PTHR11254:SF440">
    <property type="entry name" value="E3 UBIQUITIN-PROTEIN LIGASE NEDD-4"/>
    <property type="match status" value="1"/>
</dbReference>
<dbReference type="InterPro" id="IPR001202">
    <property type="entry name" value="WW_dom"/>
</dbReference>
<comment type="pathway">
    <text evidence="2">Protein modification; protein ubiquitination.</text>
</comment>